<proteinExistence type="predicted"/>
<accession>A0AA96WGM5</accession>
<evidence type="ECO:0000256" key="1">
    <source>
        <dbReference type="SAM" id="Phobius"/>
    </source>
</evidence>
<gene>
    <name evidence="2" type="ORF">HJG54_19985</name>
</gene>
<dbReference type="AlphaFoldDB" id="A0AA96WGM5"/>
<sequence length="128" mass="14385">MVIEVLPFQFKLDTALLAGISLWSLALYLGFFPLSEWVMERLAAWMNQVEQSLYTSRKEFERTRQVRESQNAFYASLLSTVPFVVLGVLCNWGIAASLGHSWTISMGIIACIGCGVYELGRRDGQSVK</sequence>
<name>A0AA96WGM5_9CYAN</name>
<evidence type="ECO:0000313" key="2">
    <source>
        <dbReference type="EMBL" id="WNZ24904.1"/>
    </source>
</evidence>
<keyword evidence="1" id="KW-1133">Transmembrane helix</keyword>
<feature type="transmembrane region" description="Helical" evidence="1">
    <location>
        <begin position="72"/>
        <end position="94"/>
    </location>
</feature>
<keyword evidence="1" id="KW-0472">Membrane</keyword>
<feature type="transmembrane region" description="Helical" evidence="1">
    <location>
        <begin position="100"/>
        <end position="120"/>
    </location>
</feature>
<feature type="transmembrane region" description="Helical" evidence="1">
    <location>
        <begin position="15"/>
        <end position="34"/>
    </location>
</feature>
<dbReference type="EMBL" id="CP053586">
    <property type="protein sequence ID" value="WNZ24904.1"/>
    <property type="molecule type" value="Genomic_DNA"/>
</dbReference>
<keyword evidence="1" id="KW-0812">Transmembrane</keyword>
<protein>
    <submittedName>
        <fullName evidence="2">Uncharacterized protein</fullName>
    </submittedName>
</protein>
<reference evidence="2" key="1">
    <citation type="submission" date="2020-05" db="EMBL/GenBank/DDBJ databases">
        <authorList>
            <person name="Zhu T."/>
            <person name="Keshari N."/>
            <person name="Lu X."/>
        </authorList>
    </citation>
    <scope>NUCLEOTIDE SEQUENCE</scope>
    <source>
        <strain evidence="2">NK1-12</strain>
    </source>
</reference>
<organism evidence="2">
    <name type="scientific">Leptolyngbya sp. NK1-12</name>
    <dbReference type="NCBI Taxonomy" id="2547451"/>
    <lineage>
        <taxon>Bacteria</taxon>
        <taxon>Bacillati</taxon>
        <taxon>Cyanobacteriota</taxon>
        <taxon>Cyanophyceae</taxon>
        <taxon>Leptolyngbyales</taxon>
        <taxon>Leptolyngbyaceae</taxon>
        <taxon>Leptolyngbya group</taxon>
        <taxon>Leptolyngbya</taxon>
    </lineage>
</organism>
<dbReference type="RefSeq" id="WP_316430914.1">
    <property type="nucleotide sequence ID" value="NZ_CP053586.1"/>
</dbReference>